<evidence type="ECO:0000313" key="1">
    <source>
        <dbReference type="EMBL" id="RNA44199.1"/>
    </source>
</evidence>
<proteinExistence type="predicted"/>
<evidence type="ECO:0000313" key="2">
    <source>
        <dbReference type="Proteomes" id="UP000276133"/>
    </source>
</evidence>
<dbReference type="EMBL" id="REGN01000137">
    <property type="protein sequence ID" value="RNA44199.1"/>
    <property type="molecule type" value="Genomic_DNA"/>
</dbReference>
<sequence length="107" mass="12717">MFPFFPLKFHVKLVSGSFDFKTTKGTKKKPNFFNFLDNFVFYYNLQRVEEKKESSKGIVEEESRKGNVQVNFQHFTYSDDLITDFEIILNPENLLCTKNVKFENLKI</sequence>
<comment type="caution">
    <text evidence="1">The sequence shown here is derived from an EMBL/GenBank/DDBJ whole genome shotgun (WGS) entry which is preliminary data.</text>
</comment>
<accession>A0A3M7T8E0</accession>
<keyword evidence="2" id="KW-1185">Reference proteome</keyword>
<dbReference type="Proteomes" id="UP000276133">
    <property type="component" value="Unassembled WGS sequence"/>
</dbReference>
<gene>
    <name evidence="1" type="ORF">BpHYR1_046851</name>
</gene>
<protein>
    <submittedName>
        <fullName evidence="1">Uncharacterized protein</fullName>
    </submittedName>
</protein>
<dbReference type="AlphaFoldDB" id="A0A3M7T8E0"/>
<organism evidence="1 2">
    <name type="scientific">Brachionus plicatilis</name>
    <name type="common">Marine rotifer</name>
    <name type="synonym">Brachionus muelleri</name>
    <dbReference type="NCBI Taxonomy" id="10195"/>
    <lineage>
        <taxon>Eukaryota</taxon>
        <taxon>Metazoa</taxon>
        <taxon>Spiralia</taxon>
        <taxon>Gnathifera</taxon>
        <taxon>Rotifera</taxon>
        <taxon>Eurotatoria</taxon>
        <taxon>Monogononta</taxon>
        <taxon>Pseudotrocha</taxon>
        <taxon>Ploima</taxon>
        <taxon>Brachionidae</taxon>
        <taxon>Brachionus</taxon>
    </lineage>
</organism>
<name>A0A3M7T8E0_BRAPC</name>
<reference evidence="1 2" key="1">
    <citation type="journal article" date="2018" name="Sci. Rep.">
        <title>Genomic signatures of local adaptation to the degree of environmental predictability in rotifers.</title>
        <authorList>
            <person name="Franch-Gras L."/>
            <person name="Hahn C."/>
            <person name="Garcia-Roger E.M."/>
            <person name="Carmona M.J."/>
            <person name="Serra M."/>
            <person name="Gomez A."/>
        </authorList>
    </citation>
    <scope>NUCLEOTIDE SEQUENCE [LARGE SCALE GENOMIC DNA]</scope>
    <source>
        <strain evidence="1">HYR1</strain>
    </source>
</reference>